<dbReference type="Gene3D" id="1.20.1510.10">
    <property type="entry name" value="Cation efflux protein transmembrane domain"/>
    <property type="match status" value="2"/>
</dbReference>
<feature type="transmembrane region" description="Helical" evidence="8">
    <location>
        <begin position="104"/>
        <end position="122"/>
    </location>
</feature>
<feature type="compositionally biased region" description="Acidic residues" evidence="7">
    <location>
        <begin position="259"/>
        <end position="269"/>
    </location>
</feature>
<evidence type="ECO:0000313" key="11">
    <source>
        <dbReference type="WBParaSite" id="Hba_19901"/>
    </source>
</evidence>
<dbReference type="Pfam" id="PF01545">
    <property type="entry name" value="Cation_efflux"/>
    <property type="match status" value="1"/>
</dbReference>
<dbReference type="SUPFAM" id="SSF161111">
    <property type="entry name" value="Cation efflux protein transmembrane domain-like"/>
    <property type="match status" value="1"/>
</dbReference>
<evidence type="ECO:0000256" key="6">
    <source>
        <dbReference type="ARBA" id="ARBA00023136"/>
    </source>
</evidence>
<dbReference type="GO" id="GO:0010312">
    <property type="term" value="P:detoxification of zinc ion"/>
    <property type="evidence" value="ECO:0007669"/>
    <property type="project" value="TreeGrafter"/>
</dbReference>
<dbReference type="PANTHER" id="PTHR45820">
    <property type="entry name" value="FI23527P1"/>
    <property type="match status" value="1"/>
</dbReference>
<feature type="transmembrane region" description="Helical" evidence="8">
    <location>
        <begin position="331"/>
        <end position="356"/>
    </location>
</feature>
<feature type="region of interest" description="Disordered" evidence="7">
    <location>
        <begin position="252"/>
        <end position="284"/>
    </location>
</feature>
<sequence>MRRILEEDETETMEVLPKEDNSVSIVQLPSVCKKHNKEAVELRLMARIDAQSECLSSNDRKEDTTSQNSKKVMFMILITFLFFFVELFVGFINRSIALLADSYHMLSDVMALTIALVCLRISRRKSKKNGFGWVRAEVLGALVNGVFLLAMCFTISLESIGRLLHPRRISHPLHVLIVGCIGLLINFVGIGMLHGGHGHSHGGHGHSHRSKPSKRCLESGIILCARSTMNKQYFKIEYDGVFKEVTGYNEHQERLTSVDGDDNDDDEESSAMRSRPGRSLSHISQDCSHNHLALKLVNLDENTEIEEFTDSEEARRKQKQIDVGNLNMRGVFLHILSDAIGSVFVIITASLTYFLPNAIGKLNEYLDPALSLTLVCLICFSAYALVSETAAIILRRHPVFLDLDEVKGDILKISGVVAVNDICAWTLVANRHLATAEVRWNSVLQVYMIWQHQKLEKFFIDMGFTLSLYNPFFRIRACFPIQYLNPSKLKLLKTILLYFYMALVNVVQCDVDVEVSQESDIAALTAESDESQLVDGGSFHDLPPELQCHILREVPTNTFMQLHKY</sequence>
<evidence type="ECO:0000256" key="7">
    <source>
        <dbReference type="SAM" id="MobiDB-lite"/>
    </source>
</evidence>
<keyword evidence="4" id="KW-0862">Zinc</keyword>
<dbReference type="InterPro" id="IPR058533">
    <property type="entry name" value="Cation_efflux_TM"/>
</dbReference>
<evidence type="ECO:0000256" key="2">
    <source>
        <dbReference type="ARBA" id="ARBA00008873"/>
    </source>
</evidence>
<dbReference type="InterPro" id="IPR027469">
    <property type="entry name" value="Cation_efflux_TMD_sf"/>
</dbReference>
<proteinExistence type="inferred from homology"/>
<dbReference type="GO" id="GO:0005385">
    <property type="term" value="F:zinc ion transmembrane transporter activity"/>
    <property type="evidence" value="ECO:0007669"/>
    <property type="project" value="TreeGrafter"/>
</dbReference>
<keyword evidence="5 8" id="KW-1133">Transmembrane helix</keyword>
<dbReference type="GO" id="GO:0016020">
    <property type="term" value="C:membrane"/>
    <property type="evidence" value="ECO:0007669"/>
    <property type="project" value="UniProtKB-SubCell"/>
</dbReference>
<organism evidence="10 11">
    <name type="scientific">Heterorhabditis bacteriophora</name>
    <name type="common">Entomopathogenic nematode worm</name>
    <dbReference type="NCBI Taxonomy" id="37862"/>
    <lineage>
        <taxon>Eukaryota</taxon>
        <taxon>Metazoa</taxon>
        <taxon>Ecdysozoa</taxon>
        <taxon>Nematoda</taxon>
        <taxon>Chromadorea</taxon>
        <taxon>Rhabditida</taxon>
        <taxon>Rhabditina</taxon>
        <taxon>Rhabditomorpha</taxon>
        <taxon>Strongyloidea</taxon>
        <taxon>Heterorhabditidae</taxon>
        <taxon>Heterorhabditis</taxon>
    </lineage>
</organism>
<comment type="subcellular location">
    <subcellularLocation>
        <location evidence="1">Membrane</location>
        <topology evidence="1">Multi-pass membrane protein</topology>
    </subcellularLocation>
</comment>
<evidence type="ECO:0000256" key="5">
    <source>
        <dbReference type="ARBA" id="ARBA00022989"/>
    </source>
</evidence>
<feature type="transmembrane region" description="Helical" evidence="8">
    <location>
        <begin position="72"/>
        <end position="92"/>
    </location>
</feature>
<name>A0A1I7XQ84_HETBA</name>
<keyword evidence="6 8" id="KW-0472">Membrane</keyword>
<dbReference type="NCBIfam" id="TIGR01297">
    <property type="entry name" value="CDF"/>
    <property type="match status" value="1"/>
</dbReference>
<feature type="transmembrane region" description="Helical" evidence="8">
    <location>
        <begin position="134"/>
        <end position="157"/>
    </location>
</feature>
<feature type="domain" description="Cation efflux protein transmembrane" evidence="9">
    <location>
        <begin position="73"/>
        <end position="394"/>
    </location>
</feature>
<dbReference type="InterPro" id="IPR002524">
    <property type="entry name" value="Cation_efflux"/>
</dbReference>
<feature type="transmembrane region" description="Helical" evidence="8">
    <location>
        <begin position="368"/>
        <end position="386"/>
    </location>
</feature>
<evidence type="ECO:0000259" key="9">
    <source>
        <dbReference type="Pfam" id="PF01545"/>
    </source>
</evidence>
<dbReference type="PANTHER" id="PTHR45820:SF4">
    <property type="entry name" value="ZINC TRANSPORTER 63C, ISOFORM F"/>
    <property type="match status" value="1"/>
</dbReference>
<evidence type="ECO:0000256" key="8">
    <source>
        <dbReference type="SAM" id="Phobius"/>
    </source>
</evidence>
<protein>
    <submittedName>
        <fullName evidence="11">Zinc transporter</fullName>
    </submittedName>
</protein>
<evidence type="ECO:0000256" key="3">
    <source>
        <dbReference type="ARBA" id="ARBA00022692"/>
    </source>
</evidence>
<accession>A0A1I7XQ84</accession>
<evidence type="ECO:0000256" key="4">
    <source>
        <dbReference type="ARBA" id="ARBA00022833"/>
    </source>
</evidence>
<comment type="similarity">
    <text evidence="2">Belongs to the cation diffusion facilitator (CDF) transporter (TC 2.A.4) family. SLC30A subfamily.</text>
</comment>
<feature type="transmembrane region" description="Helical" evidence="8">
    <location>
        <begin position="169"/>
        <end position="193"/>
    </location>
</feature>
<dbReference type="Proteomes" id="UP000095283">
    <property type="component" value="Unplaced"/>
</dbReference>
<dbReference type="GO" id="GO:0006882">
    <property type="term" value="P:intracellular zinc ion homeostasis"/>
    <property type="evidence" value="ECO:0007669"/>
    <property type="project" value="TreeGrafter"/>
</dbReference>
<keyword evidence="10" id="KW-1185">Reference proteome</keyword>
<reference evidence="11" key="1">
    <citation type="submission" date="2016-11" db="UniProtKB">
        <authorList>
            <consortium name="WormBaseParasite"/>
        </authorList>
    </citation>
    <scope>IDENTIFICATION</scope>
</reference>
<keyword evidence="3 8" id="KW-0812">Transmembrane</keyword>
<evidence type="ECO:0000313" key="10">
    <source>
        <dbReference type="Proteomes" id="UP000095283"/>
    </source>
</evidence>
<evidence type="ECO:0000256" key="1">
    <source>
        <dbReference type="ARBA" id="ARBA00004141"/>
    </source>
</evidence>
<dbReference type="AlphaFoldDB" id="A0A1I7XQ84"/>
<dbReference type="WBParaSite" id="Hba_19901">
    <property type="protein sequence ID" value="Hba_19901"/>
    <property type="gene ID" value="Hba_19901"/>
</dbReference>